<dbReference type="Proteomes" id="UP000887565">
    <property type="component" value="Unplaced"/>
</dbReference>
<dbReference type="WBParaSite" id="nRc.2.0.1.t33123-RA">
    <property type="protein sequence ID" value="nRc.2.0.1.t33123-RA"/>
    <property type="gene ID" value="nRc.2.0.1.g33123"/>
</dbReference>
<name>A0A915K463_ROMCU</name>
<evidence type="ECO:0000313" key="1">
    <source>
        <dbReference type="Proteomes" id="UP000887565"/>
    </source>
</evidence>
<protein>
    <submittedName>
        <fullName evidence="2">Uncharacterized protein</fullName>
    </submittedName>
</protein>
<keyword evidence="1" id="KW-1185">Reference proteome</keyword>
<proteinExistence type="predicted"/>
<reference evidence="2" key="1">
    <citation type="submission" date="2022-11" db="UniProtKB">
        <authorList>
            <consortium name="WormBaseParasite"/>
        </authorList>
    </citation>
    <scope>IDENTIFICATION</scope>
</reference>
<organism evidence="1 2">
    <name type="scientific">Romanomermis culicivorax</name>
    <name type="common">Nematode worm</name>
    <dbReference type="NCBI Taxonomy" id="13658"/>
    <lineage>
        <taxon>Eukaryota</taxon>
        <taxon>Metazoa</taxon>
        <taxon>Ecdysozoa</taxon>
        <taxon>Nematoda</taxon>
        <taxon>Enoplea</taxon>
        <taxon>Dorylaimia</taxon>
        <taxon>Mermithida</taxon>
        <taxon>Mermithoidea</taxon>
        <taxon>Mermithidae</taxon>
        <taxon>Romanomermis</taxon>
    </lineage>
</organism>
<accession>A0A915K463</accession>
<sequence>MLPKHFRFKFRETVLHHQRYGFFAQASSTKIRFGNHYFYFCKSSADHKCFDGKSLARPQPGDKPEARAPMRSVITRIGHITKSAWSPAPSQRHFRTVTINVNPASFNCDNECALSKRSLYGSVCRKRNKLFRWDLVFIDYNRNILRPDRTAKF</sequence>
<dbReference type="AlphaFoldDB" id="A0A915K463"/>
<evidence type="ECO:0000313" key="2">
    <source>
        <dbReference type="WBParaSite" id="nRc.2.0.1.t33123-RA"/>
    </source>
</evidence>